<feature type="compositionally biased region" description="Low complexity" evidence="2">
    <location>
        <begin position="2117"/>
        <end position="2140"/>
    </location>
</feature>
<feature type="compositionally biased region" description="Low complexity" evidence="2">
    <location>
        <begin position="2342"/>
        <end position="2379"/>
    </location>
</feature>
<feature type="compositionally biased region" description="Basic and acidic residues" evidence="2">
    <location>
        <begin position="674"/>
        <end position="691"/>
    </location>
</feature>
<dbReference type="SUPFAM" id="SSF52799">
    <property type="entry name" value="(Phosphotyrosine protein) phosphatases II"/>
    <property type="match status" value="1"/>
</dbReference>
<feature type="compositionally biased region" description="Low complexity" evidence="2">
    <location>
        <begin position="416"/>
        <end position="425"/>
    </location>
</feature>
<feature type="region of interest" description="Disordered" evidence="2">
    <location>
        <begin position="1379"/>
        <end position="1430"/>
    </location>
</feature>
<sequence>MVSFLGDLSDLVSTVTSVAKEISKEVVSDVRVAVKTATAEGKENIPSKRRVQEKVEATKSSNNDITTGTTPSTTIKEEEKDPPPIPSSLDLHYVTDRLWVMPQPTVDAWTAKCYFDKHKHESAEHEDTADNKLPFEPTVVPHRNDVVVLAECLEQQQDYTVFNVTDVPAEDTIVRALQGRIVHCPWQSPSSPRSETPSLSALLEIIYTLHAYLTLRPNNHTAIIYCDNGKTRSALVVAAYLTFTRHSRTCRDGFCHFVQHTGMAATADDALELWNACPPSLHTFARNFDQTVIQWGEYRNPKPLLLRAIALQGIPVEDKPCLDIWDGHQRHVYSSHPELWTDLVDTSGGAYMVESLPLASPPPPSPSVLRPSPLLEEAQRTPLPEGDDDDDDNHLVSFHNNSNNTTPKNRHHHASKQQPPISPQSQWADEEGFYRVNVVLEGDFCLLCRFGGVHAGSDKDSTKILFRYANTTVGMGAGGPYELPPSQVDLMRRYAHCFDPDDFLCTLLVEAHWNVSEVFWQEKLNRPCQGLPPILQPDDIRSVQRGWHLFQQHSVLQPNEGDVRLLLQEHASLSTDMVKLCLQHANLDVSVARASLRSVVQGGDDSIMTKLWNILQPPPPPAPMLPLQQQSAQPDDGDLFLEETLNILDVLDSITFDDDDDGQDFSHIPNFDEFLPRRNKADGGAKKKTAESKASPDSPPLISRATGSHLQQQQQQQEPEPPLLFASPFIHNMPRQGEILSAFGDYYKDIHGEALADFEPYDATRPLVMGESLPQLPYVQLPDHDNQQLYSPMDDPANAAAVELLLQMDHPGISLKDLTNLLEESKDWNKPHPLPLLEEEKKSGDEEGVLVAIGKGLTRKSSDEKAGPSGQAPPLKDHPQFSKYFKRLRAGTSLEEVKEMMKKDGKDSTIADLDPEKSLSSQRPNMADQEAVIKTTPNAVENAQKALQEALLRKKQGPRVSVIIPKKGEGEDEDPDEALDPQAKLMAALAKSKASADDDKEEDRPLRTDPVYAKYFKMLKMGMSKEQIQHAMTRDEKDPTIIELDPERSLLAQRPPPKKEAVADPPLKDDPEYQKYFKMLLKLGMPKEQVAHAVQRDGKDPAVLDLDPEKSLKSQQPSGADDGPPLKEDEEYKKYFRMLNMGMAKEQVGHALQRDGKDPKILDLDPEKSLKSQQGDTGPALKDDPEYTKYFKMLNMGLPKDAVKNALERDGKDPSIMDLDPNKSVKSQLGGGDDGPPLKEDPEYVKYFKMLNMGLPKDAVKNALERDGKDPSIMDLDPNKSVKSQLGGGDDGPPLKEDPEHIKYFKMLNMGLPKDAVKNALARDGKDPAVMDLDPEKSVKFQLGGGCQEEEDTGTPLKDDPEYSKYFKMLNMGLPKDAVKNSLSRDGKDPAVMDLDPNKSVGFQMKKKKSGGGSASRRTPSKKKKKVRRKKIYWTPINEDQINKDSIWNLVKGSVAMDKLQYDVKEFEDLFTESADPADRKKNKRKKTDSSKQKKSVQVIDGKRSMNGGIILARMKVEYSIIAKSVDEMQHKKFDATQMKALKEFLPTVDERQGLKMYMKKGETDPAAKAQLYKDLSECEKYMYTMIDVPKAPEKFDCMLFRSQFKVRFEDLLDAITTVDTACDETRNSDRLRQMMAMILTLVNQINTGGESSGAAGFGLDALLKLNEAKAFDKKTSVLMYLAKLVRKNDESLLGFQEDLATVRHAENIILDSLASDIKTIKADLEAVHATAAEEAERLEKAGELKPFSLSDLKELKTSVYTIEGVSHFNKVDHHTGRTPMERFALNSQDALGQASKKIEILKKKYQSLLLYFGEDEKKASNEFFGVMRRFIEEFEKACDQVEKTEAARIKEEKRSAKRAEQERRRSSIKAGQAGGLPSKEAMANLAKMAAEKTGGKGKGSDKKGTKTSGIGGIAAMAAMAASKKTDSKPASGGGIAAMAAMAAKKKAPDGTAKAPGGLAAMAAMSAKKKTDKPSGGLAAMAAMSAKKKTGSATKPSGGLSAMAAMSAKKKTDSTTKPAGGLAAMAAMSAKKKPEATRSGGLAAMAAMSSKKKTDSTTKPAGGLAGMAAMSAKNKKDSTTKPSGGLAAMAAMSAKKKPEASRSGGLAAMAAQKKNEPTPAGGLAALAAKKKSTTTPPGGLAAMAAKSQPQRQKSGGLASLAAKNQPQRQQSGGLASLAAKSQPQRQQSGGLASLATKTQSQRQPSGGLAATPTKSSPARQKSLGAPSLGAKSSPSRQKSDVGSPTSGLSGGRIATMAAQSKTKEPVPSQKTLRAMKQLETSYNPDATSFVQENQGKPQPTTPSRVRSGGLAPMAAAKGTAGASSTGSTKANPAVRSRSGGLAAMAATKTASAKSTPPARGLAAMAASSKSSNKGAQSKATGPTTSSGGLAVMAAAAKSQKSGTAAASQSDSHRGKRKVYDEQGGLYGDKTTTTSPSFAAAPNATLFQLGSGGSHGRHHHHKEHVRQTPARNRTGGAIRVPPRKANEKPVGRQPISRSRSNVERMAAATSFPPAPTGQPVVFGNSKGTGTQGGSPTSANPFAPAAAKKKPNKRPPFR</sequence>
<feature type="region of interest" description="Disordered" evidence="2">
    <location>
        <begin position="665"/>
        <end position="719"/>
    </location>
</feature>
<comment type="caution">
    <text evidence="4">The sequence shown here is derived from an EMBL/GenBank/DDBJ whole genome shotgun (WGS) entry which is preliminary data.</text>
</comment>
<feature type="compositionally biased region" description="Basic and acidic residues" evidence="2">
    <location>
        <begin position="1327"/>
        <end position="1339"/>
    </location>
</feature>
<dbReference type="InterPro" id="IPR015425">
    <property type="entry name" value="FH2_Formin"/>
</dbReference>
<dbReference type="OrthoDB" id="196074at2759"/>
<feature type="region of interest" description="Disordered" evidence="2">
    <location>
        <begin position="962"/>
        <end position="1008"/>
    </location>
</feature>
<dbReference type="SUPFAM" id="SSF101447">
    <property type="entry name" value="Formin homology 2 domain (FH2 domain)"/>
    <property type="match status" value="1"/>
</dbReference>
<feature type="domain" description="FH2" evidence="3">
    <location>
        <begin position="1419"/>
        <end position="1861"/>
    </location>
</feature>
<evidence type="ECO:0000313" key="5">
    <source>
        <dbReference type="Proteomes" id="UP001153069"/>
    </source>
</evidence>
<feature type="compositionally biased region" description="Basic and acidic residues" evidence="2">
    <location>
        <begin position="994"/>
        <end position="1007"/>
    </location>
</feature>
<feature type="compositionally biased region" description="Low complexity" evidence="2">
    <location>
        <begin position="625"/>
        <end position="634"/>
    </location>
</feature>
<evidence type="ECO:0000313" key="4">
    <source>
        <dbReference type="EMBL" id="CAB9518801.1"/>
    </source>
</evidence>
<accession>A0A9N8HM27</accession>
<evidence type="ECO:0000256" key="2">
    <source>
        <dbReference type="SAM" id="MobiDB-lite"/>
    </source>
</evidence>
<dbReference type="GO" id="GO:0006887">
    <property type="term" value="P:exocytosis"/>
    <property type="evidence" value="ECO:0007669"/>
    <property type="project" value="TreeGrafter"/>
</dbReference>
<feature type="compositionally biased region" description="Polar residues" evidence="2">
    <location>
        <begin position="2162"/>
        <end position="2204"/>
    </location>
</feature>
<dbReference type="Pfam" id="PF02181">
    <property type="entry name" value="FH2"/>
    <property type="match status" value="1"/>
</dbReference>
<feature type="compositionally biased region" description="Basic and acidic residues" evidence="2">
    <location>
        <begin position="1379"/>
        <end position="1391"/>
    </location>
</feature>
<dbReference type="PANTHER" id="PTHR13015">
    <property type="entry name" value="PROTEIN AD-016-RELATED"/>
    <property type="match status" value="1"/>
</dbReference>
<feature type="region of interest" description="Disordered" evidence="2">
    <location>
        <begin position="2048"/>
        <end position="2556"/>
    </location>
</feature>
<feature type="compositionally biased region" description="Polar residues" evidence="2">
    <location>
        <begin position="2230"/>
        <end position="2247"/>
    </location>
</feature>
<dbReference type="InterPro" id="IPR029021">
    <property type="entry name" value="Prot-tyrosine_phosphatase-like"/>
</dbReference>
<name>A0A9N8HM27_9STRA</name>
<dbReference type="GO" id="GO:0030041">
    <property type="term" value="P:actin filament polymerization"/>
    <property type="evidence" value="ECO:0007669"/>
    <property type="project" value="TreeGrafter"/>
</dbReference>
<dbReference type="GO" id="GO:0071203">
    <property type="term" value="C:WASH complex"/>
    <property type="evidence" value="ECO:0007669"/>
    <property type="project" value="InterPro"/>
</dbReference>
<feature type="region of interest" description="Disordered" evidence="2">
    <location>
        <begin position="1327"/>
        <end position="1361"/>
    </location>
</feature>
<reference evidence="4" key="1">
    <citation type="submission" date="2020-06" db="EMBL/GenBank/DDBJ databases">
        <authorList>
            <consortium name="Plant Systems Biology data submission"/>
        </authorList>
    </citation>
    <scope>NUCLEOTIDE SEQUENCE</scope>
    <source>
        <strain evidence="4">D6</strain>
    </source>
</reference>
<feature type="region of interest" description="Disordered" evidence="2">
    <location>
        <begin position="1477"/>
        <end position="1497"/>
    </location>
</feature>
<evidence type="ECO:0000259" key="3">
    <source>
        <dbReference type="PROSITE" id="PS51444"/>
    </source>
</evidence>
<feature type="region of interest" description="Disordered" evidence="2">
    <location>
        <begin position="1147"/>
        <end position="1185"/>
    </location>
</feature>
<feature type="region of interest" description="Disordered" evidence="2">
    <location>
        <begin position="855"/>
        <end position="882"/>
    </location>
</feature>
<feature type="compositionally biased region" description="Acidic residues" evidence="2">
    <location>
        <begin position="970"/>
        <end position="979"/>
    </location>
</feature>
<gene>
    <name evidence="4" type="ORF">SEMRO_964_G225470.1</name>
</gene>
<dbReference type="InterPro" id="IPR019309">
    <property type="entry name" value="WASHC3"/>
</dbReference>
<feature type="region of interest" description="Disordered" evidence="2">
    <location>
        <begin position="1261"/>
        <end position="1299"/>
    </location>
</feature>
<feature type="compositionally biased region" description="Basic and acidic residues" evidence="2">
    <location>
        <begin position="43"/>
        <end position="57"/>
    </location>
</feature>
<feature type="compositionally biased region" description="Basic and acidic residues" evidence="2">
    <location>
        <begin position="1094"/>
        <end position="1112"/>
    </location>
</feature>
<feature type="compositionally biased region" description="Basic and acidic residues" evidence="2">
    <location>
        <begin position="901"/>
        <end position="917"/>
    </location>
</feature>
<feature type="region of interest" description="Disordered" evidence="2">
    <location>
        <begin position="43"/>
        <end position="87"/>
    </location>
</feature>
<feature type="compositionally biased region" description="Low complexity" evidence="2">
    <location>
        <begin position="2430"/>
        <end position="2444"/>
    </location>
</feature>
<feature type="compositionally biased region" description="Polar residues" evidence="2">
    <location>
        <begin position="2278"/>
        <end position="2304"/>
    </location>
</feature>
<feature type="compositionally biased region" description="Basic and acidic residues" evidence="2">
    <location>
        <begin position="1261"/>
        <end position="1280"/>
    </location>
</feature>
<feature type="compositionally biased region" description="Low complexity" evidence="2">
    <location>
        <begin position="983"/>
        <end position="993"/>
    </location>
</feature>
<evidence type="ECO:0000256" key="1">
    <source>
        <dbReference type="ARBA" id="ARBA00006290"/>
    </source>
</evidence>
<dbReference type="SMART" id="SM00498">
    <property type="entry name" value="FH2"/>
    <property type="match status" value="1"/>
</dbReference>
<dbReference type="InterPro" id="IPR042201">
    <property type="entry name" value="FH2_Formin_sf"/>
</dbReference>
<feature type="region of interest" description="Disordered" evidence="2">
    <location>
        <begin position="1089"/>
        <end position="1130"/>
    </location>
</feature>
<feature type="compositionally biased region" description="Basic residues" evidence="2">
    <location>
        <begin position="2454"/>
        <end position="2463"/>
    </location>
</feature>
<feature type="compositionally biased region" description="Polar residues" evidence="2">
    <location>
        <begin position="2398"/>
        <end position="2409"/>
    </location>
</feature>
<feature type="region of interest" description="Disordered" evidence="2">
    <location>
        <begin position="1027"/>
        <end position="1070"/>
    </location>
</feature>
<feature type="region of interest" description="Disordered" evidence="2">
    <location>
        <begin position="379"/>
        <end position="425"/>
    </location>
</feature>
<dbReference type="Gene3D" id="3.90.190.10">
    <property type="entry name" value="Protein tyrosine phosphatase superfamily"/>
    <property type="match status" value="1"/>
</dbReference>
<feature type="compositionally biased region" description="Basic and acidic residues" evidence="2">
    <location>
        <begin position="1848"/>
        <end position="1866"/>
    </location>
</feature>
<feature type="compositionally biased region" description="Low complexity" evidence="2">
    <location>
        <begin position="2314"/>
        <end position="2330"/>
    </location>
</feature>
<feature type="compositionally biased region" description="Basic residues" evidence="2">
    <location>
        <begin position="2545"/>
        <end position="2556"/>
    </location>
</feature>
<dbReference type="Proteomes" id="UP001153069">
    <property type="component" value="Unassembled WGS sequence"/>
</dbReference>
<feature type="compositionally biased region" description="Basic and acidic residues" evidence="2">
    <location>
        <begin position="1057"/>
        <end position="1070"/>
    </location>
</feature>
<dbReference type="PANTHER" id="PTHR13015:SF0">
    <property type="entry name" value="WASH COMPLEX SUBUNIT 3"/>
    <property type="match status" value="1"/>
</dbReference>
<dbReference type="Pfam" id="PF10152">
    <property type="entry name" value="CCDC53"/>
    <property type="match status" value="7"/>
</dbReference>
<dbReference type="Gene3D" id="1.20.58.2220">
    <property type="entry name" value="Formin, FH2 domain"/>
    <property type="match status" value="1"/>
</dbReference>
<feature type="compositionally biased region" description="Basic and acidic residues" evidence="2">
    <location>
        <begin position="1032"/>
        <end position="1048"/>
    </location>
</feature>
<dbReference type="PROSITE" id="PS51444">
    <property type="entry name" value="FH2"/>
    <property type="match status" value="1"/>
</dbReference>
<keyword evidence="5" id="KW-1185">Reference proteome</keyword>
<feature type="compositionally biased region" description="Basic residues" evidence="2">
    <location>
        <begin position="1419"/>
        <end position="1430"/>
    </location>
</feature>
<feature type="region of interest" description="Disordered" evidence="2">
    <location>
        <begin position="615"/>
        <end position="634"/>
    </location>
</feature>
<proteinExistence type="inferred from homology"/>
<feature type="compositionally biased region" description="Polar residues" evidence="2">
    <location>
        <begin position="2524"/>
        <end position="2536"/>
    </location>
</feature>
<dbReference type="EMBL" id="CAICTM010000962">
    <property type="protein sequence ID" value="CAB9518801.1"/>
    <property type="molecule type" value="Genomic_DNA"/>
</dbReference>
<feature type="region of interest" description="Disordered" evidence="2">
    <location>
        <begin position="901"/>
        <end position="926"/>
    </location>
</feature>
<comment type="similarity">
    <text evidence="1">Belongs to the CCDC53 family.</text>
</comment>
<feature type="compositionally biased region" description="Polar residues" evidence="2">
    <location>
        <begin position="398"/>
        <end position="407"/>
    </location>
</feature>
<organism evidence="4 5">
    <name type="scientific">Seminavis robusta</name>
    <dbReference type="NCBI Taxonomy" id="568900"/>
    <lineage>
        <taxon>Eukaryota</taxon>
        <taxon>Sar</taxon>
        <taxon>Stramenopiles</taxon>
        <taxon>Ochrophyta</taxon>
        <taxon>Bacillariophyta</taxon>
        <taxon>Bacillariophyceae</taxon>
        <taxon>Bacillariophycidae</taxon>
        <taxon>Naviculales</taxon>
        <taxon>Naviculaceae</taxon>
        <taxon>Seminavis</taxon>
    </lineage>
</organism>
<feature type="region of interest" description="Disordered" evidence="2">
    <location>
        <begin position="1204"/>
        <end position="1241"/>
    </location>
</feature>
<feature type="compositionally biased region" description="Basic and acidic residues" evidence="2">
    <location>
        <begin position="1152"/>
        <end position="1170"/>
    </location>
</feature>
<feature type="region of interest" description="Disordered" evidence="2">
    <location>
        <begin position="1848"/>
        <end position="1878"/>
    </location>
</feature>
<feature type="compositionally biased region" description="Low complexity" evidence="2">
    <location>
        <begin position="2057"/>
        <end position="2072"/>
    </location>
</feature>
<feature type="compositionally biased region" description="Basic and acidic residues" evidence="2">
    <location>
        <begin position="1204"/>
        <end position="1223"/>
    </location>
</feature>
<protein>
    <submittedName>
        <fullName evidence="4">Formin-like protein</fullName>
    </submittedName>
</protein>